<evidence type="ECO:0000259" key="2">
    <source>
        <dbReference type="Pfam" id="PF13556"/>
    </source>
</evidence>
<name>A0A6G9XVY8_NOCBR</name>
<dbReference type="PANTHER" id="PTHR33744">
    <property type="entry name" value="CARBOHYDRATE DIACID REGULATOR"/>
    <property type="match status" value="1"/>
</dbReference>
<dbReference type="InterPro" id="IPR025736">
    <property type="entry name" value="PucR_C-HTH_dom"/>
</dbReference>
<dbReference type="InterPro" id="IPR041522">
    <property type="entry name" value="CdaR_GGDEF"/>
</dbReference>
<comment type="similarity">
    <text evidence="1">Belongs to the CdaR family.</text>
</comment>
<gene>
    <name evidence="5" type="ORF">F5X71_24375</name>
</gene>
<proteinExistence type="inferred from homology"/>
<evidence type="ECO:0008006" key="7">
    <source>
        <dbReference type="Google" id="ProtNLM"/>
    </source>
</evidence>
<dbReference type="Pfam" id="PF13556">
    <property type="entry name" value="HTH_30"/>
    <property type="match status" value="1"/>
</dbReference>
<protein>
    <recommendedName>
        <fullName evidence="7">PucR family transcriptional regulator</fullName>
    </recommendedName>
</protein>
<feature type="domain" description="RsbT co-antagonist protein RsbRD N-terminal" evidence="3">
    <location>
        <begin position="28"/>
        <end position="146"/>
    </location>
</feature>
<evidence type="ECO:0000259" key="4">
    <source>
        <dbReference type="Pfam" id="PF17853"/>
    </source>
</evidence>
<dbReference type="Gene3D" id="1.10.10.2840">
    <property type="entry name" value="PucR C-terminal helix-turn-helix domain"/>
    <property type="match status" value="1"/>
</dbReference>
<evidence type="ECO:0000313" key="6">
    <source>
        <dbReference type="Proteomes" id="UP000501705"/>
    </source>
</evidence>
<sequence>MTHFSLVAPVAGDSEHWSRMIAQLRARAATLASEFRFADPPYAQLPQSMFDADFVPSAELNVELFFRYAADGVEPSEQDTGPLVERAVRLVRDGMPLDEVLTNYRVGVSFFWAQLMPALTPADHPFVPELGLRLTTYAGLVLSRIAIALVEDARQPRWDLLEQNEIAAALLAGRDPGEWARELETPLADAFLVAAVRQGEITPGRLTDLRYRIGKLPGAFLHRDSGGWTALIPLDDAADPVAALTARLGLRADRPHPGFWIGVAPAARHADIPAAYAEARIVAETARCLDRPEMACRRQDMMFEYAISTAGAALPNLAAVLAPLDEHPLLIRTLDEYIANQFNHNAMARALYIHRNTVTYRLTRIADLTGYDPQDPAGVSTLMAARVARQLLAKSFRP</sequence>
<dbReference type="AlphaFoldDB" id="A0A6G9XVY8"/>
<reference evidence="5 6" key="1">
    <citation type="journal article" date="2019" name="ACS Chem. Biol.">
        <title>Identification and Mobilization of a Cryptic Antibiotic Biosynthesis Gene Locus from a Human-Pathogenic Nocardia Isolate.</title>
        <authorList>
            <person name="Herisse M."/>
            <person name="Ishida K."/>
            <person name="Porter J.L."/>
            <person name="Howden B."/>
            <person name="Hertweck C."/>
            <person name="Stinear T.P."/>
            <person name="Pidot S.J."/>
        </authorList>
    </citation>
    <scope>NUCLEOTIDE SEQUENCE [LARGE SCALE GENOMIC DNA]</scope>
    <source>
        <strain evidence="5 6">AUSMDU00024985</strain>
    </source>
</reference>
<organism evidence="5 6">
    <name type="scientific">Nocardia brasiliensis</name>
    <dbReference type="NCBI Taxonomy" id="37326"/>
    <lineage>
        <taxon>Bacteria</taxon>
        <taxon>Bacillati</taxon>
        <taxon>Actinomycetota</taxon>
        <taxon>Actinomycetes</taxon>
        <taxon>Mycobacteriales</taxon>
        <taxon>Nocardiaceae</taxon>
        <taxon>Nocardia</taxon>
    </lineage>
</organism>
<dbReference type="RefSeq" id="WP_167464132.1">
    <property type="nucleotide sequence ID" value="NZ_CP046171.1"/>
</dbReference>
<dbReference type="Proteomes" id="UP000501705">
    <property type="component" value="Chromosome"/>
</dbReference>
<dbReference type="Pfam" id="PF17853">
    <property type="entry name" value="GGDEF_2"/>
    <property type="match status" value="1"/>
</dbReference>
<dbReference type="InterPro" id="IPR042070">
    <property type="entry name" value="PucR_C-HTH_sf"/>
</dbReference>
<feature type="domain" description="PucR C-terminal helix-turn-helix" evidence="2">
    <location>
        <begin position="330"/>
        <end position="385"/>
    </location>
</feature>
<evidence type="ECO:0000259" key="3">
    <source>
        <dbReference type="Pfam" id="PF14361"/>
    </source>
</evidence>
<dbReference type="InterPro" id="IPR051448">
    <property type="entry name" value="CdaR-like_regulators"/>
</dbReference>
<feature type="domain" description="CdaR GGDEF-like" evidence="4">
    <location>
        <begin position="178"/>
        <end position="284"/>
    </location>
</feature>
<dbReference type="InterPro" id="IPR025751">
    <property type="entry name" value="RsbRD_N_dom"/>
</dbReference>
<dbReference type="Pfam" id="PF14361">
    <property type="entry name" value="RsbRD_N"/>
    <property type="match status" value="1"/>
</dbReference>
<dbReference type="EMBL" id="CP046171">
    <property type="protein sequence ID" value="QIS05037.1"/>
    <property type="molecule type" value="Genomic_DNA"/>
</dbReference>
<accession>A0A6G9XVY8</accession>
<evidence type="ECO:0000313" key="5">
    <source>
        <dbReference type="EMBL" id="QIS05037.1"/>
    </source>
</evidence>
<dbReference type="PANTHER" id="PTHR33744:SF7">
    <property type="entry name" value="PUCR FAMILY TRANSCRIPTIONAL REGULATOR"/>
    <property type="match status" value="1"/>
</dbReference>
<evidence type="ECO:0000256" key="1">
    <source>
        <dbReference type="ARBA" id="ARBA00006754"/>
    </source>
</evidence>